<dbReference type="GO" id="GO:0032259">
    <property type="term" value="P:methylation"/>
    <property type="evidence" value="ECO:0007669"/>
    <property type="project" value="UniProtKB-KW"/>
</dbReference>
<evidence type="ECO:0000256" key="2">
    <source>
        <dbReference type="ARBA" id="ARBA00022454"/>
    </source>
</evidence>
<name>A0A2H4STA4_CORMI</name>
<evidence type="ECO:0000313" key="11">
    <source>
        <dbReference type="Proteomes" id="UP000323067"/>
    </source>
</evidence>
<protein>
    <submittedName>
        <fullName evidence="10">Histone-lysine N-methyltransferase</fullName>
    </submittedName>
</protein>
<evidence type="ECO:0000256" key="4">
    <source>
        <dbReference type="ARBA" id="ARBA00022679"/>
    </source>
</evidence>
<keyword evidence="6" id="KW-0479">Metal-binding</keyword>
<evidence type="ECO:0000256" key="5">
    <source>
        <dbReference type="ARBA" id="ARBA00022691"/>
    </source>
</evidence>
<dbReference type="Pfam" id="PF00856">
    <property type="entry name" value="SET"/>
    <property type="match status" value="1"/>
</dbReference>
<comment type="subcellular location">
    <subcellularLocation>
        <location evidence="1">Chromosome</location>
    </subcellularLocation>
</comment>
<dbReference type="GO" id="GO:0046872">
    <property type="term" value="F:metal ion binding"/>
    <property type="evidence" value="ECO:0007669"/>
    <property type="project" value="UniProtKB-KW"/>
</dbReference>
<sequence>MEQATKEHFYNHGKPAQAVTGAKKAYAYHTHGAKAGFLRSRLLDSTVPLYECHKGCACSSQCPNRVVERGRTVPLQIFKTANRGWGVRSQAPIKRGQFVDRYLGEIITAKEADRRRANSAVSQQKDVYLFALDKFTDPHSLDPRLNSSPLEVDGEFMSGPTRFINHSCDPNLRIFARVGDHADKHIHDLALFAIKDIQRGEELTFDYVNGVDEEQDEMDGNVEGMTKCLCGSAICRKFLWWSRHKREADTRAEQLRTWFRDSSCQAIILEDHYFTTNMISVLDVYNEYIAAATSSILTSCATPASDTRSAVQLFFESPVVRAAYGVFKTRCQSPGYTDFLESELIHALASLADSFHQLHLETPTPRVPWQAANAAIPGDDKIRQMAMEYLVSIEIWRRQGLSNGRMWVFGPDRCRYQFLASTLVQLWYMDREGCFDFRKTQTDSRDWNILWDSWTDKSKTFDMAVSAVKTETTRIGLGGGVNEDACFGGTPQYPATPAHPASALSDEMLALRRAPTIVGLSIVGYGVKVYINTVREKRERTLEAQYREDRERQRRNDMLLDVYGDRESLEGLEKAIQFYENGKK</sequence>
<feature type="domain" description="Post-SET" evidence="9">
    <location>
        <begin position="224"/>
        <end position="240"/>
    </location>
</feature>
<evidence type="ECO:0000259" key="8">
    <source>
        <dbReference type="PROSITE" id="PS50280"/>
    </source>
</evidence>
<reference evidence="10 11" key="1">
    <citation type="journal article" date="2017" name="BMC Genomics">
        <title>Chromosome level assembly and secondary metabolite potential of the parasitic fungus Cordyceps militaris.</title>
        <authorList>
            <person name="Kramer G.J."/>
            <person name="Nodwell J.R."/>
        </authorList>
    </citation>
    <scope>NUCLEOTIDE SEQUENCE [LARGE SCALE GENOMIC DNA]</scope>
    <source>
        <strain evidence="10 11">ATCC 34164</strain>
    </source>
</reference>
<dbReference type="InterPro" id="IPR001214">
    <property type="entry name" value="SET_dom"/>
</dbReference>
<dbReference type="VEuPathDB" id="FungiDB:CCM_00746"/>
<dbReference type="InterPro" id="IPR003616">
    <property type="entry name" value="Post-SET_dom"/>
</dbReference>
<evidence type="ECO:0000259" key="9">
    <source>
        <dbReference type="PROSITE" id="PS50868"/>
    </source>
</evidence>
<dbReference type="PROSITE" id="PS50868">
    <property type="entry name" value="POST_SET"/>
    <property type="match status" value="1"/>
</dbReference>
<proteinExistence type="predicted"/>
<dbReference type="Proteomes" id="UP000323067">
    <property type="component" value="Chromosome iii"/>
</dbReference>
<evidence type="ECO:0000256" key="7">
    <source>
        <dbReference type="ARBA" id="ARBA00022833"/>
    </source>
</evidence>
<dbReference type="EMBL" id="CP023326">
    <property type="protein sequence ID" value="ATY66332.1"/>
    <property type="molecule type" value="Genomic_DNA"/>
</dbReference>
<evidence type="ECO:0000256" key="1">
    <source>
        <dbReference type="ARBA" id="ARBA00004286"/>
    </source>
</evidence>
<dbReference type="PANTHER" id="PTHR46223:SF3">
    <property type="entry name" value="HISTONE-LYSINE N-METHYLTRANSFERASE SET-23"/>
    <property type="match status" value="1"/>
</dbReference>
<dbReference type="InterPro" id="IPR046341">
    <property type="entry name" value="SET_dom_sf"/>
</dbReference>
<feature type="domain" description="SET" evidence="8">
    <location>
        <begin position="73"/>
        <end position="208"/>
    </location>
</feature>
<dbReference type="GO" id="GO:0005694">
    <property type="term" value="C:chromosome"/>
    <property type="evidence" value="ECO:0007669"/>
    <property type="project" value="UniProtKB-SubCell"/>
</dbReference>
<keyword evidence="2" id="KW-0158">Chromosome</keyword>
<dbReference type="VEuPathDB" id="FungiDB:A9K55_001408"/>
<dbReference type="PROSITE" id="PS50280">
    <property type="entry name" value="SET"/>
    <property type="match status" value="1"/>
</dbReference>
<organism evidence="10 11">
    <name type="scientific">Cordyceps militaris</name>
    <name type="common">Caterpillar fungus</name>
    <name type="synonym">Clavaria militaris</name>
    <dbReference type="NCBI Taxonomy" id="73501"/>
    <lineage>
        <taxon>Eukaryota</taxon>
        <taxon>Fungi</taxon>
        <taxon>Dikarya</taxon>
        <taxon>Ascomycota</taxon>
        <taxon>Pezizomycotina</taxon>
        <taxon>Sordariomycetes</taxon>
        <taxon>Hypocreomycetidae</taxon>
        <taxon>Hypocreales</taxon>
        <taxon>Cordycipitaceae</taxon>
        <taxon>Cordyceps</taxon>
    </lineage>
</organism>
<gene>
    <name evidence="10" type="ORF">A9K55_001408</name>
</gene>
<keyword evidence="5" id="KW-0949">S-adenosyl-L-methionine</keyword>
<evidence type="ECO:0000256" key="3">
    <source>
        <dbReference type="ARBA" id="ARBA00022603"/>
    </source>
</evidence>
<dbReference type="InterPro" id="IPR050973">
    <property type="entry name" value="H3K9_Histone-Lys_N-MTase"/>
</dbReference>
<accession>A0A2H4STA4</accession>
<keyword evidence="4 10" id="KW-0808">Transferase</keyword>
<keyword evidence="7" id="KW-0862">Zinc</keyword>
<evidence type="ECO:0000313" key="10">
    <source>
        <dbReference type="EMBL" id="ATY66332.1"/>
    </source>
</evidence>
<evidence type="ECO:0000256" key="6">
    <source>
        <dbReference type="ARBA" id="ARBA00022723"/>
    </source>
</evidence>
<keyword evidence="3 10" id="KW-0489">Methyltransferase</keyword>
<dbReference type="PANTHER" id="PTHR46223">
    <property type="entry name" value="HISTONE-LYSINE N-METHYLTRANSFERASE SUV39H"/>
    <property type="match status" value="1"/>
</dbReference>
<dbReference type="Gene3D" id="2.170.270.10">
    <property type="entry name" value="SET domain"/>
    <property type="match status" value="1"/>
</dbReference>
<dbReference type="SUPFAM" id="SSF82199">
    <property type="entry name" value="SET domain"/>
    <property type="match status" value="1"/>
</dbReference>
<dbReference type="GO" id="GO:0008168">
    <property type="term" value="F:methyltransferase activity"/>
    <property type="evidence" value="ECO:0007669"/>
    <property type="project" value="UniProtKB-KW"/>
</dbReference>
<dbReference type="SMART" id="SM00317">
    <property type="entry name" value="SET"/>
    <property type="match status" value="1"/>
</dbReference>
<dbReference type="OrthoDB" id="308383at2759"/>
<dbReference type="AlphaFoldDB" id="A0A2H4STA4"/>